<dbReference type="InParanoid" id="A0A067MHD0"/>
<proteinExistence type="predicted"/>
<evidence type="ECO:0000313" key="1">
    <source>
        <dbReference type="EMBL" id="KDQ10956.1"/>
    </source>
</evidence>
<dbReference type="AlphaFoldDB" id="A0A067MHD0"/>
<reference evidence="2" key="1">
    <citation type="journal article" date="2014" name="Proc. Natl. Acad. Sci. U.S.A.">
        <title>Extensive sampling of basidiomycete genomes demonstrates inadequacy of the white-rot/brown-rot paradigm for wood decay fungi.</title>
        <authorList>
            <person name="Riley R."/>
            <person name="Salamov A.A."/>
            <person name="Brown D.W."/>
            <person name="Nagy L.G."/>
            <person name="Floudas D."/>
            <person name="Held B.W."/>
            <person name="Levasseur A."/>
            <person name="Lombard V."/>
            <person name="Morin E."/>
            <person name="Otillar R."/>
            <person name="Lindquist E.A."/>
            <person name="Sun H."/>
            <person name="LaButti K.M."/>
            <person name="Schmutz J."/>
            <person name="Jabbour D."/>
            <person name="Luo H."/>
            <person name="Baker S.E."/>
            <person name="Pisabarro A.G."/>
            <person name="Walton J.D."/>
            <person name="Blanchette R.A."/>
            <person name="Henrissat B."/>
            <person name="Martin F."/>
            <person name="Cullen D."/>
            <person name="Hibbett D.S."/>
            <person name="Grigoriev I.V."/>
        </authorList>
    </citation>
    <scope>NUCLEOTIDE SEQUENCE [LARGE SCALE GENOMIC DNA]</scope>
    <source>
        <strain evidence="2">FD-172 SS1</strain>
    </source>
</reference>
<protein>
    <submittedName>
        <fullName evidence="1">Uncharacterized protein</fullName>
    </submittedName>
</protein>
<evidence type="ECO:0000313" key="2">
    <source>
        <dbReference type="Proteomes" id="UP000027195"/>
    </source>
</evidence>
<gene>
    <name evidence="1" type="ORF">BOTBODRAFT_468965</name>
</gene>
<dbReference type="HOGENOM" id="CLU_101869_0_0_1"/>
<keyword evidence="2" id="KW-1185">Reference proteome</keyword>
<dbReference type="Proteomes" id="UP000027195">
    <property type="component" value="Unassembled WGS sequence"/>
</dbReference>
<sequence>MSLYLDNFGRPSGVLPPIDISWIHPDNEDVVKEVDLMVGSGIPGPPRHYHWKLSWLVATTEDGLVHRRIEIVREIERDHLTNWGPYTKIGPVISANTHLHTIGALNLSQRRELERIAEQEPVRVPNGEWNCQDWIISVLQKAVQAGLFTRAECQSAIHKAGWKGDF</sequence>
<organism evidence="1 2">
    <name type="scientific">Botryobasidium botryosum (strain FD-172 SS1)</name>
    <dbReference type="NCBI Taxonomy" id="930990"/>
    <lineage>
        <taxon>Eukaryota</taxon>
        <taxon>Fungi</taxon>
        <taxon>Dikarya</taxon>
        <taxon>Basidiomycota</taxon>
        <taxon>Agaricomycotina</taxon>
        <taxon>Agaricomycetes</taxon>
        <taxon>Cantharellales</taxon>
        <taxon>Botryobasidiaceae</taxon>
        <taxon>Botryobasidium</taxon>
    </lineage>
</organism>
<name>A0A067MHD0_BOTB1</name>
<dbReference type="EMBL" id="KL198062">
    <property type="protein sequence ID" value="KDQ10956.1"/>
    <property type="molecule type" value="Genomic_DNA"/>
</dbReference>
<accession>A0A067MHD0</accession>
<dbReference type="OrthoDB" id="37659at2759"/>